<keyword evidence="2" id="KW-0813">Transport</keyword>
<evidence type="ECO:0000256" key="10">
    <source>
        <dbReference type="SAM" id="Phobius"/>
    </source>
</evidence>
<feature type="transmembrane region" description="Helical" evidence="10">
    <location>
        <begin position="779"/>
        <end position="800"/>
    </location>
</feature>
<dbReference type="SUPFAM" id="SSF52540">
    <property type="entry name" value="P-loop containing nucleoside triphosphate hydrolases"/>
    <property type="match status" value="1"/>
</dbReference>
<keyword evidence="4 10" id="KW-0812">Transmembrane</keyword>
<name>A0A9D2H2P2_9FIRM</name>
<evidence type="ECO:0000256" key="6">
    <source>
        <dbReference type="ARBA" id="ARBA00022840"/>
    </source>
</evidence>
<dbReference type="SMART" id="SM00382">
    <property type="entry name" value="AAA"/>
    <property type="match status" value="1"/>
</dbReference>
<dbReference type="InterPro" id="IPR017871">
    <property type="entry name" value="ABC_transporter-like_CS"/>
</dbReference>
<keyword evidence="5" id="KW-0547">Nucleotide-binding</keyword>
<dbReference type="InterPro" id="IPR027417">
    <property type="entry name" value="P-loop_NTPase"/>
</dbReference>
<evidence type="ECO:0000313" key="13">
    <source>
        <dbReference type="Proteomes" id="UP000824221"/>
    </source>
</evidence>
<dbReference type="GO" id="GO:0005524">
    <property type="term" value="F:ATP binding"/>
    <property type="evidence" value="ECO:0007669"/>
    <property type="project" value="UniProtKB-KW"/>
</dbReference>
<protein>
    <submittedName>
        <fullName evidence="12">ATP-binding cassette domain-containing protein</fullName>
    </submittedName>
</protein>
<evidence type="ECO:0000256" key="1">
    <source>
        <dbReference type="ARBA" id="ARBA00004429"/>
    </source>
</evidence>
<dbReference type="InterPro" id="IPR003838">
    <property type="entry name" value="ABC3_permease_C"/>
</dbReference>
<reference evidence="12" key="1">
    <citation type="journal article" date="2021" name="PeerJ">
        <title>Extensive microbial diversity within the chicken gut microbiome revealed by metagenomics and culture.</title>
        <authorList>
            <person name="Gilroy R."/>
            <person name="Ravi A."/>
            <person name="Getino M."/>
            <person name="Pursley I."/>
            <person name="Horton D.L."/>
            <person name="Alikhan N.F."/>
            <person name="Baker D."/>
            <person name="Gharbi K."/>
            <person name="Hall N."/>
            <person name="Watson M."/>
            <person name="Adriaenssens E.M."/>
            <person name="Foster-Nyarko E."/>
            <person name="Jarju S."/>
            <person name="Secka A."/>
            <person name="Antonio M."/>
            <person name="Oren A."/>
            <person name="Chaudhuri R.R."/>
            <person name="La Ragione R."/>
            <person name="Hildebrand F."/>
            <person name="Pallen M.J."/>
        </authorList>
    </citation>
    <scope>NUCLEOTIDE SEQUENCE</scope>
    <source>
        <strain evidence="12">CHK156-179</strain>
    </source>
</reference>
<dbReference type="EMBL" id="DXAJ01000082">
    <property type="protein sequence ID" value="HJA02799.1"/>
    <property type="molecule type" value="Genomic_DNA"/>
</dbReference>
<dbReference type="FunFam" id="3.40.50.300:FF:000032">
    <property type="entry name" value="Export ABC transporter ATP-binding protein"/>
    <property type="match status" value="1"/>
</dbReference>
<comment type="similarity">
    <text evidence="9">Belongs to the ABC transporter superfamily. Macrolide exporter (TC 3.A.1.122) family.</text>
</comment>
<sequence>MLQVRDLTKRYTTKGETVEALHGVSVDFPEKGMVFLLGKSGSGKSTLLNLAGGLDEPDEGEIIVKGKSSKEFTPADFDSYRNTYIGFIFQEYNILNELTVGENVALALELQGRPRDREHVEELLKMVDMQGYYDRKPNTLSGGQKQRIAIARALVKEPEIIMGDEPTGALDSQTGAQVFDTLKKLSREKLVVIVSHDRDFAEAYADRIIELKDGRIISDVTRSGEAKEASNLVEAGPKKLAVVSGAAMTQEDEARVLAFLRANKGGILLSAEKEDVSDVRAPEGVGTFSPTNASPAPREADTAVFLPSRFPVRYAFKMGLAGLRAKPLRLIVTTLLAAIAFLVFGVFSTMITYSPADMGVSGLLQSAIGAATLQKKLIMHGINDDGQEYTSLLPVRSGATNFTEEEAEAVRAESGTPFIPVYDFASSVMSLLSSYGKPDSDVYTDSVFYKTFDSISGFANVSYAKEAGFALVAGTYPEAEDEGMISLSVAEAFVGFGYRASSDASSERIQSVEDIVGKTIRLSLLTLGEIYVTVTGVFDAEDDFSRYDSLRVPELPGNAEATALAEEFSEAYEYSFSSVCFTGEGFYERYDHFDRSRREYQNLMQQVENYGGTTSYTEDSASFIRYSRLMAPLADNAEERAQALFAYYGKEEKERDISYYIPYEYLTEIDSGQKLYEIVFPVIGAAAGVLAVFAALLLFSFISASINAKKKDIGILRAVGARGIDVFKIFIVEGIAITLLCLVLGVAGSIAACAITNGILIAEAGLGYEFFLFGWENALILFGIAAVTSLIATVIPVAVFSKKRPVETIRSV</sequence>
<evidence type="ECO:0000259" key="11">
    <source>
        <dbReference type="PROSITE" id="PS50893"/>
    </source>
</evidence>
<evidence type="ECO:0000256" key="7">
    <source>
        <dbReference type="ARBA" id="ARBA00022989"/>
    </source>
</evidence>
<dbReference type="GO" id="GO:0022857">
    <property type="term" value="F:transmembrane transporter activity"/>
    <property type="evidence" value="ECO:0007669"/>
    <property type="project" value="UniProtKB-ARBA"/>
</dbReference>
<dbReference type="GO" id="GO:0098796">
    <property type="term" value="C:membrane protein complex"/>
    <property type="evidence" value="ECO:0007669"/>
    <property type="project" value="UniProtKB-ARBA"/>
</dbReference>
<feature type="transmembrane region" description="Helical" evidence="10">
    <location>
        <begin position="678"/>
        <end position="706"/>
    </location>
</feature>
<evidence type="ECO:0000313" key="12">
    <source>
        <dbReference type="EMBL" id="HJA02799.1"/>
    </source>
</evidence>
<proteinExistence type="inferred from homology"/>
<evidence type="ECO:0000256" key="9">
    <source>
        <dbReference type="ARBA" id="ARBA00038388"/>
    </source>
</evidence>
<dbReference type="PANTHER" id="PTHR42798">
    <property type="entry name" value="LIPOPROTEIN-RELEASING SYSTEM ATP-BINDING PROTEIN LOLD"/>
    <property type="match status" value="1"/>
</dbReference>
<dbReference type="Pfam" id="PF00005">
    <property type="entry name" value="ABC_tran"/>
    <property type="match status" value="1"/>
</dbReference>
<dbReference type="Proteomes" id="UP000824221">
    <property type="component" value="Unassembled WGS sequence"/>
</dbReference>
<feature type="domain" description="ABC transporter" evidence="11">
    <location>
        <begin position="2"/>
        <end position="238"/>
    </location>
</feature>
<dbReference type="GO" id="GO:0005886">
    <property type="term" value="C:plasma membrane"/>
    <property type="evidence" value="ECO:0007669"/>
    <property type="project" value="UniProtKB-SubCell"/>
</dbReference>
<organism evidence="12 13">
    <name type="scientific">Candidatus Gallimonas gallistercoris</name>
    <dbReference type="NCBI Taxonomy" id="2838602"/>
    <lineage>
        <taxon>Bacteria</taxon>
        <taxon>Bacillati</taxon>
        <taxon>Bacillota</taxon>
        <taxon>Clostridia</taxon>
        <taxon>Candidatus Gallimonas</taxon>
    </lineage>
</organism>
<dbReference type="Pfam" id="PF02687">
    <property type="entry name" value="FtsX"/>
    <property type="match status" value="1"/>
</dbReference>
<dbReference type="PROSITE" id="PS50893">
    <property type="entry name" value="ABC_TRANSPORTER_2"/>
    <property type="match status" value="1"/>
</dbReference>
<dbReference type="GO" id="GO:0016887">
    <property type="term" value="F:ATP hydrolysis activity"/>
    <property type="evidence" value="ECO:0007669"/>
    <property type="project" value="InterPro"/>
</dbReference>
<comment type="subcellular location">
    <subcellularLocation>
        <location evidence="1">Cell inner membrane</location>
        <topology evidence="1">Multi-pass membrane protein</topology>
    </subcellularLocation>
</comment>
<keyword evidence="3" id="KW-1003">Cell membrane</keyword>
<evidence type="ECO:0000256" key="2">
    <source>
        <dbReference type="ARBA" id="ARBA00022448"/>
    </source>
</evidence>
<keyword evidence="7 10" id="KW-1133">Transmembrane helix</keyword>
<gene>
    <name evidence="12" type="ORF">H9797_05420</name>
</gene>
<evidence type="ECO:0000256" key="8">
    <source>
        <dbReference type="ARBA" id="ARBA00023136"/>
    </source>
</evidence>
<dbReference type="InterPro" id="IPR003593">
    <property type="entry name" value="AAA+_ATPase"/>
</dbReference>
<accession>A0A9D2H2P2</accession>
<comment type="caution">
    <text evidence="12">The sequence shown here is derived from an EMBL/GenBank/DDBJ whole genome shotgun (WGS) entry which is preliminary data.</text>
</comment>
<feature type="transmembrane region" description="Helical" evidence="10">
    <location>
        <begin position="328"/>
        <end position="351"/>
    </location>
</feature>
<keyword evidence="8 10" id="KW-0472">Membrane</keyword>
<evidence type="ECO:0000256" key="3">
    <source>
        <dbReference type="ARBA" id="ARBA00022475"/>
    </source>
</evidence>
<dbReference type="Gene3D" id="3.40.50.300">
    <property type="entry name" value="P-loop containing nucleotide triphosphate hydrolases"/>
    <property type="match status" value="1"/>
</dbReference>
<feature type="transmembrane region" description="Helical" evidence="10">
    <location>
        <begin position="726"/>
        <end position="759"/>
    </location>
</feature>
<dbReference type="CDD" id="cd03255">
    <property type="entry name" value="ABC_MJ0796_LolCDE_FtsE"/>
    <property type="match status" value="1"/>
</dbReference>
<keyword evidence="6 12" id="KW-0067">ATP-binding</keyword>
<reference evidence="12" key="2">
    <citation type="submission" date="2021-04" db="EMBL/GenBank/DDBJ databases">
        <authorList>
            <person name="Gilroy R."/>
        </authorList>
    </citation>
    <scope>NUCLEOTIDE SEQUENCE</scope>
    <source>
        <strain evidence="12">CHK156-179</strain>
    </source>
</reference>
<dbReference type="PROSITE" id="PS00211">
    <property type="entry name" value="ABC_TRANSPORTER_1"/>
    <property type="match status" value="1"/>
</dbReference>
<dbReference type="AlphaFoldDB" id="A0A9D2H2P2"/>
<dbReference type="InterPro" id="IPR003439">
    <property type="entry name" value="ABC_transporter-like_ATP-bd"/>
</dbReference>
<evidence type="ECO:0000256" key="4">
    <source>
        <dbReference type="ARBA" id="ARBA00022692"/>
    </source>
</evidence>
<dbReference type="PANTHER" id="PTHR42798:SF6">
    <property type="entry name" value="CELL DIVISION ATP-BINDING PROTEIN FTSE"/>
    <property type="match status" value="1"/>
</dbReference>
<dbReference type="InterPro" id="IPR017911">
    <property type="entry name" value="MacB-like_ATP-bd"/>
</dbReference>
<evidence type="ECO:0000256" key="5">
    <source>
        <dbReference type="ARBA" id="ARBA00022741"/>
    </source>
</evidence>